<sequence>MKITICGSMHFAKEMLEAQKLLEELGHEAIVPLDTHDCLAKPELQDDLEWAINLNIDKDHFNKIADSDAILVLNYPKNNIEGYIGGSSLMELAIARHLDKKIFILHDLPSEDDLRYALEIKVMKPIILNNDLTKIS</sequence>
<dbReference type="Proteomes" id="UP000176498">
    <property type="component" value="Unassembled WGS sequence"/>
</dbReference>
<reference evidence="1 2" key="1">
    <citation type="journal article" date="2016" name="Nat. Commun.">
        <title>Thousands of microbial genomes shed light on interconnected biogeochemical processes in an aquifer system.</title>
        <authorList>
            <person name="Anantharaman K."/>
            <person name="Brown C.T."/>
            <person name="Hug L.A."/>
            <person name="Sharon I."/>
            <person name="Castelle C.J."/>
            <person name="Probst A.J."/>
            <person name="Thomas B.C."/>
            <person name="Singh A."/>
            <person name="Wilkins M.J."/>
            <person name="Karaoz U."/>
            <person name="Brodie E.L."/>
            <person name="Williams K.H."/>
            <person name="Hubbard S.S."/>
            <person name="Banfield J.F."/>
        </authorList>
    </citation>
    <scope>NUCLEOTIDE SEQUENCE [LARGE SCALE GENOMIC DNA]</scope>
</reference>
<protein>
    <recommendedName>
        <fullName evidence="3">Maf-like protein</fullName>
    </recommendedName>
</protein>
<dbReference type="AlphaFoldDB" id="A0A1G1XN14"/>
<comment type="caution">
    <text evidence="1">The sequence shown here is derived from an EMBL/GenBank/DDBJ whole genome shotgun (WGS) entry which is preliminary data.</text>
</comment>
<gene>
    <name evidence="1" type="ORF">A2Y82_03785</name>
</gene>
<evidence type="ECO:0000313" key="2">
    <source>
        <dbReference type="Proteomes" id="UP000176498"/>
    </source>
</evidence>
<dbReference type="EMBL" id="MHHZ01000020">
    <property type="protein sequence ID" value="OGY41304.1"/>
    <property type="molecule type" value="Genomic_DNA"/>
</dbReference>
<accession>A0A1G1XN14</accession>
<evidence type="ECO:0008006" key="3">
    <source>
        <dbReference type="Google" id="ProtNLM"/>
    </source>
</evidence>
<evidence type="ECO:0000313" key="1">
    <source>
        <dbReference type="EMBL" id="OGY41304.1"/>
    </source>
</evidence>
<name>A0A1G1XN14_9BACT</name>
<proteinExistence type="predicted"/>
<organism evidence="1 2">
    <name type="scientific">Candidatus Buchananbacteria bacterium RBG_13_36_9</name>
    <dbReference type="NCBI Taxonomy" id="1797530"/>
    <lineage>
        <taxon>Bacteria</taxon>
        <taxon>Candidatus Buchananiibacteriota</taxon>
    </lineage>
</organism>